<reference evidence="12 13" key="1">
    <citation type="submission" date="2020-06" db="EMBL/GenBank/DDBJ databases">
        <authorList>
            <person name="Li R."/>
            <person name="Bekaert M."/>
        </authorList>
    </citation>
    <scope>NUCLEOTIDE SEQUENCE [LARGE SCALE GENOMIC DNA]</scope>
    <source>
        <strain evidence="13">wild</strain>
    </source>
</reference>
<keyword evidence="3 9" id="KW-0812">Transmembrane</keyword>
<name>A0A6J8C906_MYTCO</name>
<organism evidence="12 13">
    <name type="scientific">Mytilus coruscus</name>
    <name type="common">Sea mussel</name>
    <dbReference type="NCBI Taxonomy" id="42192"/>
    <lineage>
        <taxon>Eukaryota</taxon>
        <taxon>Metazoa</taxon>
        <taxon>Spiralia</taxon>
        <taxon>Lophotrochozoa</taxon>
        <taxon>Mollusca</taxon>
        <taxon>Bivalvia</taxon>
        <taxon>Autobranchia</taxon>
        <taxon>Pteriomorphia</taxon>
        <taxon>Mytilida</taxon>
        <taxon>Mytiloidea</taxon>
        <taxon>Mytilidae</taxon>
        <taxon>Mytilinae</taxon>
        <taxon>Mytilus</taxon>
    </lineage>
</organism>
<evidence type="ECO:0000256" key="2">
    <source>
        <dbReference type="ARBA" id="ARBA00022475"/>
    </source>
</evidence>
<dbReference type="EMBL" id="CACVKT020005076">
    <property type="protein sequence ID" value="CAC5392878.1"/>
    <property type="molecule type" value="Genomic_DNA"/>
</dbReference>
<evidence type="ECO:0000256" key="4">
    <source>
        <dbReference type="ARBA" id="ARBA00022989"/>
    </source>
</evidence>
<dbReference type="InterPro" id="IPR000276">
    <property type="entry name" value="GPCR_Rhodpsn"/>
</dbReference>
<dbReference type="SUPFAM" id="SSF81321">
    <property type="entry name" value="Family A G protein-coupled receptor-like"/>
    <property type="match status" value="1"/>
</dbReference>
<keyword evidence="13" id="KW-1185">Reference proteome</keyword>
<evidence type="ECO:0000256" key="7">
    <source>
        <dbReference type="ARBA" id="ARBA00023170"/>
    </source>
</evidence>
<evidence type="ECO:0000256" key="1">
    <source>
        <dbReference type="ARBA" id="ARBA00004651"/>
    </source>
</evidence>
<evidence type="ECO:0000256" key="5">
    <source>
        <dbReference type="ARBA" id="ARBA00023040"/>
    </source>
</evidence>
<dbReference type="OrthoDB" id="5981855at2759"/>
<feature type="domain" description="G-protein coupled receptors family 1 profile" evidence="11">
    <location>
        <begin position="1"/>
        <end position="90"/>
    </location>
</feature>
<gene>
    <name evidence="12" type="ORF">MCOR_27782</name>
</gene>
<keyword evidence="2" id="KW-1003">Cell membrane</keyword>
<evidence type="ECO:0000256" key="8">
    <source>
        <dbReference type="ARBA" id="ARBA00023224"/>
    </source>
</evidence>
<keyword evidence="5 9" id="KW-0297">G-protein coupled receptor</keyword>
<evidence type="ECO:0000313" key="12">
    <source>
        <dbReference type="EMBL" id="CAC5392878.1"/>
    </source>
</evidence>
<keyword evidence="6 10" id="KW-0472">Membrane</keyword>
<evidence type="ECO:0000256" key="6">
    <source>
        <dbReference type="ARBA" id="ARBA00023136"/>
    </source>
</evidence>
<dbReference type="InterPro" id="IPR001681">
    <property type="entry name" value="Neurokn_rcpt"/>
</dbReference>
<dbReference type="Proteomes" id="UP000507470">
    <property type="component" value="Unassembled WGS sequence"/>
</dbReference>
<evidence type="ECO:0000256" key="10">
    <source>
        <dbReference type="SAM" id="Phobius"/>
    </source>
</evidence>
<dbReference type="PROSITE" id="PS00237">
    <property type="entry name" value="G_PROTEIN_RECEP_F1_1"/>
    <property type="match status" value="1"/>
</dbReference>
<dbReference type="PANTHER" id="PTHR46925">
    <property type="entry name" value="G-PROTEIN COUPLED RECEPTOR TKR-1-RELATED"/>
    <property type="match status" value="1"/>
</dbReference>
<keyword evidence="7 9" id="KW-0675">Receptor</keyword>
<keyword evidence="4 10" id="KW-1133">Transmembrane helix</keyword>
<dbReference type="AlphaFoldDB" id="A0A6J8C906"/>
<dbReference type="GO" id="GO:0005886">
    <property type="term" value="C:plasma membrane"/>
    <property type="evidence" value="ECO:0007669"/>
    <property type="project" value="UniProtKB-SubCell"/>
</dbReference>
<dbReference type="PRINTS" id="PR00237">
    <property type="entry name" value="GPCRRHODOPSN"/>
</dbReference>
<comment type="similarity">
    <text evidence="9">Belongs to the G-protein coupled receptor 1 family.</text>
</comment>
<feature type="transmembrane region" description="Helical" evidence="10">
    <location>
        <begin position="6"/>
        <end position="33"/>
    </location>
</feature>
<dbReference type="Gene3D" id="1.20.1070.10">
    <property type="entry name" value="Rhodopsin 7-helix transmembrane proteins"/>
    <property type="match status" value="1"/>
</dbReference>
<comment type="subcellular location">
    <subcellularLocation>
        <location evidence="1">Cell membrane</location>
        <topology evidence="1">Multi-pass membrane protein</topology>
    </subcellularLocation>
</comment>
<sequence>MYQDWWYGLVWCKFTTFISVCTVAASVLTLMAIAIDRYLAIVHPLRPRPTSRVVLAISCIWSVSIILASPNLLYGNEVFYANSTQITCTLVWPDGQPSVSDIDLWPCKKLKQKHGQGNTFTAVGTYAMTEKYQERNGSVLQSVTYYNGNQIKKNGTEKLECFSDDEYYEERVYSDSLENNPKTVMTLGLWFSVMKKVTKELTDIHEMR</sequence>
<feature type="transmembrane region" description="Helical" evidence="10">
    <location>
        <begin position="53"/>
        <end position="74"/>
    </location>
</feature>
<evidence type="ECO:0000256" key="9">
    <source>
        <dbReference type="RuleBase" id="RU000688"/>
    </source>
</evidence>
<proteinExistence type="inferred from homology"/>
<evidence type="ECO:0000259" key="11">
    <source>
        <dbReference type="PROSITE" id="PS50262"/>
    </source>
</evidence>
<dbReference type="InterPro" id="IPR017452">
    <property type="entry name" value="GPCR_Rhodpsn_7TM"/>
</dbReference>
<dbReference type="Pfam" id="PF00001">
    <property type="entry name" value="7tm_1"/>
    <property type="match status" value="1"/>
</dbReference>
<evidence type="ECO:0000256" key="3">
    <source>
        <dbReference type="ARBA" id="ARBA00022692"/>
    </source>
</evidence>
<dbReference type="GO" id="GO:0004995">
    <property type="term" value="F:tachykinin receptor activity"/>
    <property type="evidence" value="ECO:0007669"/>
    <property type="project" value="InterPro"/>
</dbReference>
<evidence type="ECO:0000313" key="13">
    <source>
        <dbReference type="Proteomes" id="UP000507470"/>
    </source>
</evidence>
<dbReference type="PROSITE" id="PS50262">
    <property type="entry name" value="G_PROTEIN_RECEP_F1_2"/>
    <property type="match status" value="1"/>
</dbReference>
<accession>A0A6J8C906</accession>
<keyword evidence="8 9" id="KW-0807">Transducer</keyword>
<protein>
    <submittedName>
        <fullName evidence="12">TACR3</fullName>
    </submittedName>
</protein>
<dbReference type="PANTHER" id="PTHR46925:SF2">
    <property type="entry name" value="G-PROTEIN COUPLED RECEPTOR TKR-1-RELATED"/>
    <property type="match status" value="1"/>
</dbReference>